<evidence type="ECO:0000313" key="2">
    <source>
        <dbReference type="Proteomes" id="UP001497516"/>
    </source>
</evidence>
<sequence length="71" mass="8105">MYLNRDSGCCCSLLDSGCEEKWDVERFAAPEELKRLADEGQPHGTWRESALIAFWVPPSVHPLPYSYDHPP</sequence>
<name>A0AAV2D0Q6_9ROSI</name>
<organism evidence="1 2">
    <name type="scientific">Linum trigynum</name>
    <dbReference type="NCBI Taxonomy" id="586398"/>
    <lineage>
        <taxon>Eukaryota</taxon>
        <taxon>Viridiplantae</taxon>
        <taxon>Streptophyta</taxon>
        <taxon>Embryophyta</taxon>
        <taxon>Tracheophyta</taxon>
        <taxon>Spermatophyta</taxon>
        <taxon>Magnoliopsida</taxon>
        <taxon>eudicotyledons</taxon>
        <taxon>Gunneridae</taxon>
        <taxon>Pentapetalae</taxon>
        <taxon>rosids</taxon>
        <taxon>fabids</taxon>
        <taxon>Malpighiales</taxon>
        <taxon>Linaceae</taxon>
        <taxon>Linum</taxon>
    </lineage>
</organism>
<dbReference type="AlphaFoldDB" id="A0AAV2D0Q6"/>
<accession>A0AAV2D0Q6</accession>
<gene>
    <name evidence="1" type="ORF">LTRI10_LOCUS9666</name>
</gene>
<proteinExistence type="predicted"/>
<reference evidence="1 2" key="1">
    <citation type="submission" date="2024-04" db="EMBL/GenBank/DDBJ databases">
        <authorList>
            <person name="Fracassetti M."/>
        </authorList>
    </citation>
    <scope>NUCLEOTIDE SEQUENCE [LARGE SCALE GENOMIC DNA]</scope>
</reference>
<dbReference type="EMBL" id="OZ034814">
    <property type="protein sequence ID" value="CAL1362877.1"/>
    <property type="molecule type" value="Genomic_DNA"/>
</dbReference>
<evidence type="ECO:0000313" key="1">
    <source>
        <dbReference type="EMBL" id="CAL1362877.1"/>
    </source>
</evidence>
<protein>
    <submittedName>
        <fullName evidence="1">Uncharacterized protein</fullName>
    </submittedName>
</protein>
<keyword evidence="2" id="KW-1185">Reference proteome</keyword>
<dbReference type="Proteomes" id="UP001497516">
    <property type="component" value="Chromosome 10"/>
</dbReference>